<dbReference type="Gene3D" id="3.10.110.10">
    <property type="entry name" value="Ubiquitin Conjugating Enzyme"/>
    <property type="match status" value="1"/>
</dbReference>
<dbReference type="SUPFAM" id="SSF54495">
    <property type="entry name" value="UBC-like"/>
    <property type="match status" value="1"/>
</dbReference>
<dbReference type="PANTHER" id="PTHR21275">
    <property type="entry name" value="RWD DOMAIN-CONTAINING PROTEIN 4"/>
    <property type="match status" value="1"/>
</dbReference>
<dbReference type="InterPro" id="IPR042770">
    <property type="entry name" value="RWDD4"/>
</dbReference>
<reference evidence="3" key="1">
    <citation type="submission" date="2022-06" db="EMBL/GenBank/DDBJ databases">
        <authorList>
            <person name="Berger JAMES D."/>
            <person name="Berger JAMES D."/>
        </authorList>
    </citation>
    <scope>NUCLEOTIDE SEQUENCE [LARGE SCALE GENOMIC DNA]</scope>
</reference>
<dbReference type="Pfam" id="PF05773">
    <property type="entry name" value="RWD"/>
    <property type="match status" value="1"/>
</dbReference>
<feature type="domain" description="RWD" evidence="2">
    <location>
        <begin position="9"/>
        <end position="110"/>
    </location>
</feature>
<keyword evidence="3" id="KW-1185">Reference proteome</keyword>
<dbReference type="Proteomes" id="UP000050795">
    <property type="component" value="Unassembled WGS sequence"/>
</dbReference>
<organism evidence="3 5">
    <name type="scientific">Trichobilharzia regenti</name>
    <name type="common">Nasal bird schistosome</name>
    <dbReference type="NCBI Taxonomy" id="157069"/>
    <lineage>
        <taxon>Eukaryota</taxon>
        <taxon>Metazoa</taxon>
        <taxon>Spiralia</taxon>
        <taxon>Lophotrochozoa</taxon>
        <taxon>Platyhelminthes</taxon>
        <taxon>Trematoda</taxon>
        <taxon>Digenea</taxon>
        <taxon>Strigeidida</taxon>
        <taxon>Schistosomatoidea</taxon>
        <taxon>Schistosomatidae</taxon>
        <taxon>Trichobilharzia</taxon>
    </lineage>
</organism>
<proteinExistence type="predicted"/>
<evidence type="ECO:0000313" key="3">
    <source>
        <dbReference type="Proteomes" id="UP000050795"/>
    </source>
</evidence>
<reference evidence="4 5" key="2">
    <citation type="submission" date="2023-11" db="UniProtKB">
        <authorList>
            <consortium name="WormBaseParasite"/>
        </authorList>
    </citation>
    <scope>IDENTIFICATION</scope>
</reference>
<evidence type="ECO:0000256" key="1">
    <source>
        <dbReference type="SAM" id="MobiDB-lite"/>
    </source>
</evidence>
<evidence type="ECO:0000313" key="4">
    <source>
        <dbReference type="WBParaSite" id="TREG1_88180.1"/>
    </source>
</evidence>
<feature type="region of interest" description="Disordered" evidence="1">
    <location>
        <begin position="119"/>
        <end position="164"/>
    </location>
</feature>
<dbReference type="WBParaSite" id="TREG1_88180.3">
    <property type="protein sequence ID" value="TREG1_88180.3"/>
    <property type="gene ID" value="TREG1_88180"/>
</dbReference>
<feature type="compositionally biased region" description="Polar residues" evidence="1">
    <location>
        <begin position="121"/>
        <end position="148"/>
    </location>
</feature>
<dbReference type="CDD" id="cd23817">
    <property type="entry name" value="RWD-RWDD4"/>
    <property type="match status" value="1"/>
</dbReference>
<name>A0AA85KCX1_TRIRE</name>
<dbReference type="InterPro" id="IPR016135">
    <property type="entry name" value="UBQ-conjugating_enzyme/RWD"/>
</dbReference>
<evidence type="ECO:0000313" key="5">
    <source>
        <dbReference type="WBParaSite" id="TREG1_88180.2"/>
    </source>
</evidence>
<evidence type="ECO:0000259" key="2">
    <source>
        <dbReference type="PROSITE" id="PS50908"/>
    </source>
</evidence>
<dbReference type="InterPro" id="IPR006575">
    <property type="entry name" value="RWD_dom"/>
</dbReference>
<dbReference type="SMART" id="SM00591">
    <property type="entry name" value="RWD"/>
    <property type="match status" value="1"/>
</dbReference>
<dbReference type="PROSITE" id="PS50908">
    <property type="entry name" value="RWD"/>
    <property type="match status" value="1"/>
</dbReference>
<accession>A0AA85KCX1</accession>
<dbReference type="AlphaFoldDB" id="A0AA85KCX1"/>
<dbReference type="WBParaSite" id="TREG1_88180.1">
    <property type="protein sequence ID" value="TREG1_88180.1"/>
    <property type="gene ID" value="TREG1_88180"/>
</dbReference>
<protein>
    <recommendedName>
        <fullName evidence="2">RWD domain-containing protein</fullName>
    </recommendedName>
</protein>
<dbReference type="WBParaSite" id="TREG1_88180.2">
    <property type="protein sequence ID" value="TREG1_88180.2"/>
    <property type="gene ID" value="TREG1_88180"/>
</dbReference>
<dbReference type="PANTHER" id="PTHR21275:SF1">
    <property type="entry name" value="RWD DOMAIN-CONTAINING PROTEIN 4"/>
    <property type="match status" value="1"/>
</dbReference>
<sequence length="184" mass="20899">MTSCDAREEEAEVLRSIFDEEELSISKSYNLEYKVGEQGATSSFIVQIHWPMGYPDVMPRISMDSFYNNHVPLKVKEIIVKELLSLAEDQLGSALTFTLIEYLKENCERYVKLFSSDKVGESQSNAPTSETSQTSTSNKFNKQPQLSKAQKRKQQDRLGQNGELPRGWNWISVIKHLQQTGSAS</sequence>